<feature type="region of interest" description="Disordered" evidence="1">
    <location>
        <begin position="1"/>
        <end position="21"/>
    </location>
</feature>
<keyword evidence="3" id="KW-1185">Reference proteome</keyword>
<reference evidence="2 3" key="1">
    <citation type="submission" date="2019-04" db="EMBL/GenBank/DDBJ databases">
        <title>Annotation for the trematode Fasciola gigantica.</title>
        <authorList>
            <person name="Choi Y.-J."/>
        </authorList>
    </citation>
    <scope>NUCLEOTIDE SEQUENCE [LARGE SCALE GENOMIC DNA]</scope>
    <source>
        <strain evidence="2">Uganda_cow_1</strain>
    </source>
</reference>
<accession>A0A504Z1T6</accession>
<evidence type="ECO:0000313" key="2">
    <source>
        <dbReference type="EMBL" id="TPP66799.1"/>
    </source>
</evidence>
<sequence length="467" mass="52624">MSTKMKSARGRQKNRDPDSDLPNVNLNLVLQVVPIAEAKNLLNHINDPIRIRDELLQYLGSQERGLVHRPKRLGAVNAFGKQRAISSTANCQNVDKQPASIQMTTQNSIRLPGEFIPETDLWYAAFLDYLLEGVYWAVQVWIPSCRDDLPGKPEHSFLVNEEQPGIQLPKDEEALAISMVLATMLVLIGHIQRLSLTQTGSAGEHYESKNKKVTNIVASICLTKNFFQNIPQADRKLDYQNAELDVFERHHHGMLGALTLKASIRIIHYLASNFLHLYRLVEKCFSLSESSRQHLVEIPCPLRFHTLPQTFCVIRSVWPPPLCEALPLNIIANYQHLFDERATKWLPCLPPVDFPSPVESASGRTSQPVEATEPTISASDQPVIDPLEKYILTLDQMGREQWEALASISEDQAQDVVRLVLAGLSVIKKPSVQGKLADQLRDSQLKLARRLVERARLKLEKVGNNKV</sequence>
<evidence type="ECO:0000256" key="1">
    <source>
        <dbReference type="SAM" id="MobiDB-lite"/>
    </source>
</evidence>
<gene>
    <name evidence="2" type="ORF">FGIG_07223</name>
</gene>
<name>A0A504Z1T6_FASGI</name>
<dbReference type="OrthoDB" id="6241329at2759"/>
<protein>
    <submittedName>
        <fullName evidence="2">Uncharacterized protein</fullName>
    </submittedName>
</protein>
<evidence type="ECO:0000313" key="3">
    <source>
        <dbReference type="Proteomes" id="UP000316759"/>
    </source>
</evidence>
<dbReference type="EMBL" id="SUNJ01001409">
    <property type="protein sequence ID" value="TPP66799.1"/>
    <property type="molecule type" value="Genomic_DNA"/>
</dbReference>
<organism evidence="2 3">
    <name type="scientific">Fasciola gigantica</name>
    <name type="common">Giant liver fluke</name>
    <dbReference type="NCBI Taxonomy" id="46835"/>
    <lineage>
        <taxon>Eukaryota</taxon>
        <taxon>Metazoa</taxon>
        <taxon>Spiralia</taxon>
        <taxon>Lophotrochozoa</taxon>
        <taxon>Platyhelminthes</taxon>
        <taxon>Trematoda</taxon>
        <taxon>Digenea</taxon>
        <taxon>Plagiorchiida</taxon>
        <taxon>Echinostomata</taxon>
        <taxon>Echinostomatoidea</taxon>
        <taxon>Fasciolidae</taxon>
        <taxon>Fasciola</taxon>
    </lineage>
</organism>
<dbReference type="Proteomes" id="UP000316759">
    <property type="component" value="Unassembled WGS sequence"/>
</dbReference>
<feature type="compositionally biased region" description="Basic residues" evidence="1">
    <location>
        <begin position="1"/>
        <end position="12"/>
    </location>
</feature>
<comment type="caution">
    <text evidence="2">The sequence shown here is derived from an EMBL/GenBank/DDBJ whole genome shotgun (WGS) entry which is preliminary data.</text>
</comment>
<dbReference type="AlphaFoldDB" id="A0A504Z1T6"/>
<proteinExistence type="predicted"/>